<organism evidence="2 3">
    <name type="scientific">Rhododendron griersonianum</name>
    <dbReference type="NCBI Taxonomy" id="479676"/>
    <lineage>
        <taxon>Eukaryota</taxon>
        <taxon>Viridiplantae</taxon>
        <taxon>Streptophyta</taxon>
        <taxon>Embryophyta</taxon>
        <taxon>Tracheophyta</taxon>
        <taxon>Spermatophyta</taxon>
        <taxon>Magnoliopsida</taxon>
        <taxon>eudicotyledons</taxon>
        <taxon>Gunneridae</taxon>
        <taxon>Pentapetalae</taxon>
        <taxon>asterids</taxon>
        <taxon>Ericales</taxon>
        <taxon>Ericaceae</taxon>
        <taxon>Ericoideae</taxon>
        <taxon>Rhodoreae</taxon>
        <taxon>Rhododendron</taxon>
    </lineage>
</organism>
<feature type="compositionally biased region" description="Polar residues" evidence="1">
    <location>
        <begin position="88"/>
        <end position="97"/>
    </location>
</feature>
<comment type="caution">
    <text evidence="2">The sequence shown here is derived from an EMBL/GenBank/DDBJ whole genome shotgun (WGS) entry which is preliminary data.</text>
</comment>
<accession>A0AAV6K8U2</accession>
<evidence type="ECO:0000313" key="2">
    <source>
        <dbReference type="EMBL" id="KAG5548816.1"/>
    </source>
</evidence>
<evidence type="ECO:0000256" key="1">
    <source>
        <dbReference type="SAM" id="MobiDB-lite"/>
    </source>
</evidence>
<dbReference type="EMBL" id="JACTNZ010000005">
    <property type="protein sequence ID" value="KAG5548816.1"/>
    <property type="molecule type" value="Genomic_DNA"/>
</dbReference>
<reference evidence="2" key="1">
    <citation type="submission" date="2020-08" db="EMBL/GenBank/DDBJ databases">
        <title>Plant Genome Project.</title>
        <authorList>
            <person name="Zhang R.-G."/>
        </authorList>
    </citation>
    <scope>NUCLEOTIDE SEQUENCE</scope>
    <source>
        <strain evidence="2">WSP0</strain>
        <tissue evidence="2">Leaf</tissue>
    </source>
</reference>
<feature type="region of interest" description="Disordered" evidence="1">
    <location>
        <begin position="45"/>
        <end position="104"/>
    </location>
</feature>
<evidence type="ECO:0000313" key="3">
    <source>
        <dbReference type="Proteomes" id="UP000823749"/>
    </source>
</evidence>
<dbReference type="AlphaFoldDB" id="A0AAV6K8U2"/>
<name>A0AAV6K8U2_9ERIC</name>
<feature type="compositionally biased region" description="Low complexity" evidence="1">
    <location>
        <begin position="52"/>
        <end position="64"/>
    </location>
</feature>
<proteinExistence type="predicted"/>
<gene>
    <name evidence="2" type="ORF">RHGRI_014237</name>
</gene>
<keyword evidence="3" id="KW-1185">Reference proteome</keyword>
<dbReference type="Proteomes" id="UP000823749">
    <property type="component" value="Chromosome 5"/>
</dbReference>
<protein>
    <submittedName>
        <fullName evidence="2">Uncharacterized protein</fullName>
    </submittedName>
</protein>
<sequence length="104" mass="11026">MVARYISGLATTIQDALAMQPLWTVFEAYNRSLVAEKQFLRSGLQYQGGSKSGQPFYPSSQGGSSSSGGQVGPPGFDDQNCGDKATAPAQNQPQSSALRARKQP</sequence>